<dbReference type="Proteomes" id="UP001275084">
    <property type="component" value="Unassembled WGS sequence"/>
</dbReference>
<evidence type="ECO:0000313" key="2">
    <source>
        <dbReference type="EMBL" id="KAK3362569.1"/>
    </source>
</evidence>
<keyword evidence="3" id="KW-1185">Reference proteome</keyword>
<protein>
    <submittedName>
        <fullName evidence="2">Uncharacterized protein</fullName>
    </submittedName>
</protein>
<evidence type="ECO:0000313" key="3">
    <source>
        <dbReference type="Proteomes" id="UP001275084"/>
    </source>
</evidence>
<dbReference type="EMBL" id="JAUIQD010000001">
    <property type="protein sequence ID" value="KAK3362569.1"/>
    <property type="molecule type" value="Genomic_DNA"/>
</dbReference>
<reference evidence="2" key="2">
    <citation type="submission" date="2023-06" db="EMBL/GenBank/DDBJ databases">
        <authorList>
            <consortium name="Lawrence Berkeley National Laboratory"/>
            <person name="Haridas S."/>
            <person name="Hensen N."/>
            <person name="Bonometti L."/>
            <person name="Westerberg I."/>
            <person name="Brannstrom I.O."/>
            <person name="Guillou S."/>
            <person name="Cros-Aarteil S."/>
            <person name="Calhoun S."/>
            <person name="Kuo A."/>
            <person name="Mondo S."/>
            <person name="Pangilinan J."/>
            <person name="Riley R."/>
            <person name="Labutti K."/>
            <person name="Andreopoulos B."/>
            <person name="Lipzen A."/>
            <person name="Chen C."/>
            <person name="Yanf M."/>
            <person name="Daum C."/>
            <person name="Ng V."/>
            <person name="Clum A."/>
            <person name="Steindorff A."/>
            <person name="Ohm R."/>
            <person name="Martin F."/>
            <person name="Silar P."/>
            <person name="Natvig D."/>
            <person name="Lalanne C."/>
            <person name="Gautier V."/>
            <person name="Ament-Velasquez S.L."/>
            <person name="Kruys A."/>
            <person name="Hutchinson M.I."/>
            <person name="Powell A.J."/>
            <person name="Barry K."/>
            <person name="Miller A.N."/>
            <person name="Grigoriev I.V."/>
            <person name="Debuchy R."/>
            <person name="Gladieux P."/>
            <person name="Thoren M.H."/>
            <person name="Johannesson H."/>
        </authorList>
    </citation>
    <scope>NUCLEOTIDE SEQUENCE</scope>
    <source>
        <strain evidence="2">CBS 955.72</strain>
    </source>
</reference>
<evidence type="ECO:0000256" key="1">
    <source>
        <dbReference type="SAM" id="Phobius"/>
    </source>
</evidence>
<keyword evidence="1" id="KW-0812">Transmembrane</keyword>
<name>A0AAJ0MJ99_9PEZI</name>
<gene>
    <name evidence="2" type="ORF">B0T25DRAFT_512759</name>
</gene>
<keyword evidence="1" id="KW-0472">Membrane</keyword>
<reference evidence="2" key="1">
    <citation type="journal article" date="2023" name="Mol. Phylogenet. Evol.">
        <title>Genome-scale phylogeny and comparative genomics of the fungal order Sordariales.</title>
        <authorList>
            <person name="Hensen N."/>
            <person name="Bonometti L."/>
            <person name="Westerberg I."/>
            <person name="Brannstrom I.O."/>
            <person name="Guillou S."/>
            <person name="Cros-Aarteil S."/>
            <person name="Calhoun S."/>
            <person name="Haridas S."/>
            <person name="Kuo A."/>
            <person name="Mondo S."/>
            <person name="Pangilinan J."/>
            <person name="Riley R."/>
            <person name="LaButti K."/>
            <person name="Andreopoulos B."/>
            <person name="Lipzen A."/>
            <person name="Chen C."/>
            <person name="Yan M."/>
            <person name="Daum C."/>
            <person name="Ng V."/>
            <person name="Clum A."/>
            <person name="Steindorff A."/>
            <person name="Ohm R.A."/>
            <person name="Martin F."/>
            <person name="Silar P."/>
            <person name="Natvig D.O."/>
            <person name="Lalanne C."/>
            <person name="Gautier V."/>
            <person name="Ament-Velasquez S.L."/>
            <person name="Kruys A."/>
            <person name="Hutchinson M.I."/>
            <person name="Powell A.J."/>
            <person name="Barry K."/>
            <person name="Miller A.N."/>
            <person name="Grigoriev I.V."/>
            <person name="Debuchy R."/>
            <person name="Gladieux P."/>
            <person name="Hiltunen Thoren M."/>
            <person name="Johannesson H."/>
        </authorList>
    </citation>
    <scope>NUCLEOTIDE SEQUENCE</scope>
    <source>
        <strain evidence="2">CBS 955.72</strain>
    </source>
</reference>
<proteinExistence type="predicted"/>
<organism evidence="2 3">
    <name type="scientific">Lasiosphaeria hispida</name>
    <dbReference type="NCBI Taxonomy" id="260671"/>
    <lineage>
        <taxon>Eukaryota</taxon>
        <taxon>Fungi</taxon>
        <taxon>Dikarya</taxon>
        <taxon>Ascomycota</taxon>
        <taxon>Pezizomycotina</taxon>
        <taxon>Sordariomycetes</taxon>
        <taxon>Sordariomycetidae</taxon>
        <taxon>Sordariales</taxon>
        <taxon>Lasiosphaeriaceae</taxon>
        <taxon>Lasiosphaeria</taxon>
    </lineage>
</organism>
<sequence length="146" mass="15768">MGRILLAATFTTIVTLAFLNLWNLICFAALFIDGGKSRRRYAALVTIWNSKSPWGAVAELVQYTWSCARSHNGEGKADFLFSITFSILAFCVFASSVAMGIVTPSLMHIGSVAPVRPSAVFWPDMSNDGLDAFSARAPAFLRALGA</sequence>
<comment type="caution">
    <text evidence="2">The sequence shown here is derived from an EMBL/GenBank/DDBJ whole genome shotgun (WGS) entry which is preliminary data.</text>
</comment>
<dbReference type="AlphaFoldDB" id="A0AAJ0MJ99"/>
<keyword evidence="1" id="KW-1133">Transmembrane helix</keyword>
<feature type="transmembrane region" description="Helical" evidence="1">
    <location>
        <begin position="6"/>
        <end position="32"/>
    </location>
</feature>
<feature type="transmembrane region" description="Helical" evidence="1">
    <location>
        <begin position="79"/>
        <end position="102"/>
    </location>
</feature>
<accession>A0AAJ0MJ99</accession>